<comment type="caution">
    <text evidence="2">The sequence shown here is derived from an EMBL/GenBank/DDBJ whole genome shotgun (WGS) entry which is preliminary data.</text>
</comment>
<evidence type="ECO:0000313" key="3">
    <source>
        <dbReference type="Proteomes" id="UP000194221"/>
    </source>
</evidence>
<keyword evidence="3" id="KW-1185">Reference proteome</keyword>
<sequence>MVSFKKYIACLVVGFLAVGVFSQSKNENLNLSNVKENSFYAKLVTSNSLSSLVDVEQVQNYNVVNLNQYGFNNVSEISQESLSNQKVYQLGKDNYYSFNDFYSSGLSVKMHVLQQGSSNSLQIYGTNSMMDGIQVFQRANNQNIIIKNYK</sequence>
<evidence type="ECO:0000313" key="2">
    <source>
        <dbReference type="EMBL" id="OSY88549.1"/>
    </source>
</evidence>
<reference evidence="2 3" key="1">
    <citation type="submission" date="2015-03" db="EMBL/GenBank/DDBJ databases">
        <title>Genome sequence of Tenacibaculum sp. S2-2, isolated from intestinal microbiota of sea cucumber, Apostichopus japonicas.</title>
        <authorList>
            <person name="Shao Z."/>
            <person name="Wang L."/>
            <person name="Li X."/>
        </authorList>
    </citation>
    <scope>NUCLEOTIDE SEQUENCE [LARGE SCALE GENOMIC DNA]</scope>
    <source>
        <strain evidence="2 3">S2-2</strain>
    </source>
</reference>
<dbReference type="EMBL" id="LAPZ01000003">
    <property type="protein sequence ID" value="OSY88549.1"/>
    <property type="molecule type" value="Genomic_DNA"/>
</dbReference>
<accession>A0A1Y2PFQ2</accession>
<name>A0A1Y2PFQ2_9FLAO</name>
<keyword evidence="1" id="KW-0732">Signal</keyword>
<dbReference type="RefSeq" id="WP_086030280.1">
    <property type="nucleotide sequence ID" value="NZ_LAPZ01000003.1"/>
</dbReference>
<dbReference type="InParanoid" id="A0A1Y2PFQ2"/>
<proteinExistence type="predicted"/>
<feature type="signal peptide" evidence="1">
    <location>
        <begin position="1"/>
        <end position="22"/>
    </location>
</feature>
<protein>
    <recommendedName>
        <fullName evidence="4">Curlin associated repeat-containing protein</fullName>
    </recommendedName>
</protein>
<dbReference type="STRING" id="1635173.WH52_07320"/>
<gene>
    <name evidence="2" type="ORF">WH52_07320</name>
</gene>
<feature type="chain" id="PRO_5013299671" description="Curlin associated repeat-containing protein" evidence="1">
    <location>
        <begin position="23"/>
        <end position="150"/>
    </location>
</feature>
<dbReference type="OrthoDB" id="1190088at2"/>
<evidence type="ECO:0008006" key="4">
    <source>
        <dbReference type="Google" id="ProtNLM"/>
    </source>
</evidence>
<evidence type="ECO:0000256" key="1">
    <source>
        <dbReference type="SAM" id="SignalP"/>
    </source>
</evidence>
<organism evidence="2 3">
    <name type="scientific">Tenacibaculum holothuriorum</name>
    <dbReference type="NCBI Taxonomy" id="1635173"/>
    <lineage>
        <taxon>Bacteria</taxon>
        <taxon>Pseudomonadati</taxon>
        <taxon>Bacteroidota</taxon>
        <taxon>Flavobacteriia</taxon>
        <taxon>Flavobacteriales</taxon>
        <taxon>Flavobacteriaceae</taxon>
        <taxon>Tenacibaculum</taxon>
    </lineage>
</organism>
<dbReference type="AlphaFoldDB" id="A0A1Y2PFQ2"/>
<dbReference type="Proteomes" id="UP000194221">
    <property type="component" value="Unassembled WGS sequence"/>
</dbReference>